<dbReference type="Proteomes" id="UP000305929">
    <property type="component" value="Unassembled WGS sequence"/>
</dbReference>
<dbReference type="RefSeq" id="WP_137311381.1">
    <property type="nucleotide sequence ID" value="NZ_SZNQ01000003.1"/>
</dbReference>
<gene>
    <name evidence="1" type="ORF">E4U91_36935</name>
</gene>
<accession>A0A4U5W6N9</accession>
<evidence type="ECO:0000313" key="1">
    <source>
        <dbReference type="EMBL" id="TKS96280.1"/>
    </source>
</evidence>
<keyword evidence="2" id="KW-1185">Reference proteome</keyword>
<dbReference type="OrthoDB" id="9960752at2"/>
<comment type="caution">
    <text evidence="1">The sequence shown here is derived from an EMBL/GenBank/DDBJ whole genome shotgun (WGS) entry which is preliminary data.</text>
</comment>
<reference evidence="1 2" key="1">
    <citation type="submission" date="2019-04" db="EMBL/GenBank/DDBJ databases">
        <title>Streptomyces lasaliensis sp. nov., an Actinomycete isolated from soil which produces the polyether antibiotic lasalocid.</title>
        <authorList>
            <person name="Erwin G."/>
            <person name="Haber C."/>
        </authorList>
    </citation>
    <scope>NUCLEOTIDE SEQUENCE [LARGE SCALE GENOMIC DNA]</scope>
    <source>
        <strain evidence="1 2">X-537</strain>
    </source>
</reference>
<dbReference type="EMBL" id="SZNQ01000003">
    <property type="protein sequence ID" value="TKS96280.1"/>
    <property type="molecule type" value="Genomic_DNA"/>
</dbReference>
<organism evidence="1 2">
    <name type="scientific">Streptomyces lasalocidi</name>
    <name type="common">Streptomyces lasaliensis</name>
    <dbReference type="NCBI Taxonomy" id="324833"/>
    <lineage>
        <taxon>Bacteria</taxon>
        <taxon>Bacillati</taxon>
        <taxon>Actinomycetota</taxon>
        <taxon>Actinomycetes</taxon>
        <taxon>Kitasatosporales</taxon>
        <taxon>Streptomycetaceae</taxon>
        <taxon>Streptomyces</taxon>
    </lineage>
</organism>
<dbReference type="AlphaFoldDB" id="A0A4U5W6N9"/>
<sequence>MLRHPPRPAHLVPARKGAHLAIAIAVLTLLALEPAAAGHEDRVARACGTGCGRHGQPEPERCRHDGELAPVILYSLEIAGLRVRKDGTVNPASFSHVTRCYPDSEHFQRFKPLWLRNFAEQHRVPPAVTPDPAA</sequence>
<protein>
    <submittedName>
        <fullName evidence="1">Uncharacterized protein</fullName>
    </submittedName>
</protein>
<evidence type="ECO:0000313" key="2">
    <source>
        <dbReference type="Proteomes" id="UP000305929"/>
    </source>
</evidence>
<proteinExistence type="predicted"/>
<name>A0A4U5W6N9_STRLS</name>